<accession>A0A061G595</accession>
<dbReference type="Gramene" id="EOY24372">
    <property type="protein sequence ID" value="EOY24372"/>
    <property type="gene ID" value="TCM_015989"/>
</dbReference>
<name>A0A061G595_THECC</name>
<dbReference type="Proteomes" id="UP000026915">
    <property type="component" value="Chromosome 3"/>
</dbReference>
<evidence type="ECO:0000313" key="1">
    <source>
        <dbReference type="EMBL" id="EOY24372.1"/>
    </source>
</evidence>
<dbReference type="InParanoid" id="A0A061G595"/>
<evidence type="ECO:0000313" key="2">
    <source>
        <dbReference type="Proteomes" id="UP000026915"/>
    </source>
</evidence>
<organism evidence="1 2">
    <name type="scientific">Theobroma cacao</name>
    <name type="common">Cacao</name>
    <name type="synonym">Cocoa</name>
    <dbReference type="NCBI Taxonomy" id="3641"/>
    <lineage>
        <taxon>Eukaryota</taxon>
        <taxon>Viridiplantae</taxon>
        <taxon>Streptophyta</taxon>
        <taxon>Embryophyta</taxon>
        <taxon>Tracheophyta</taxon>
        <taxon>Spermatophyta</taxon>
        <taxon>Magnoliopsida</taxon>
        <taxon>eudicotyledons</taxon>
        <taxon>Gunneridae</taxon>
        <taxon>Pentapetalae</taxon>
        <taxon>rosids</taxon>
        <taxon>malvids</taxon>
        <taxon>Malvales</taxon>
        <taxon>Malvaceae</taxon>
        <taxon>Byttnerioideae</taxon>
        <taxon>Theobroma</taxon>
    </lineage>
</organism>
<reference evidence="1 2" key="1">
    <citation type="journal article" date="2013" name="Genome Biol.">
        <title>The genome sequence of the most widely cultivated cacao type and its use to identify candidate genes regulating pod color.</title>
        <authorList>
            <person name="Motamayor J.C."/>
            <person name="Mockaitis K."/>
            <person name="Schmutz J."/>
            <person name="Haiminen N."/>
            <person name="Iii D.L."/>
            <person name="Cornejo O."/>
            <person name="Findley S.D."/>
            <person name="Zheng P."/>
            <person name="Utro F."/>
            <person name="Royaert S."/>
            <person name="Saski C."/>
            <person name="Jenkins J."/>
            <person name="Podicheti R."/>
            <person name="Zhao M."/>
            <person name="Scheffler B.E."/>
            <person name="Stack J.C."/>
            <person name="Feltus F.A."/>
            <person name="Mustiga G.M."/>
            <person name="Amores F."/>
            <person name="Phillips W."/>
            <person name="Marelli J.P."/>
            <person name="May G.D."/>
            <person name="Shapiro H."/>
            <person name="Ma J."/>
            <person name="Bustamante C.D."/>
            <person name="Schnell R.J."/>
            <person name="Main D."/>
            <person name="Gilbert D."/>
            <person name="Parida L."/>
            <person name="Kuhn D.N."/>
        </authorList>
    </citation>
    <scope>NUCLEOTIDE SEQUENCE [LARGE SCALE GENOMIC DNA]</scope>
    <source>
        <strain evidence="2">cv. Matina 1-6</strain>
    </source>
</reference>
<sequence>MRPGKQKQAMWINHHRLSPWAFCTFLHSAWLSAFRYLQEFSYLGRCSFEPSRPPALCRS</sequence>
<proteinExistence type="predicted"/>
<gene>
    <name evidence="1" type="ORF">TCM_015989</name>
</gene>
<dbReference type="EMBL" id="CM001881">
    <property type="protein sequence ID" value="EOY24372.1"/>
    <property type="molecule type" value="Genomic_DNA"/>
</dbReference>
<dbReference type="HOGENOM" id="CLU_2965587_0_0_1"/>
<keyword evidence="2" id="KW-1185">Reference proteome</keyword>
<dbReference type="AlphaFoldDB" id="A0A061G595"/>
<protein>
    <submittedName>
        <fullName evidence="1">Uncharacterized protein</fullName>
    </submittedName>
</protein>